<gene>
    <name evidence="3" type="ORF">NQ314_017707</name>
</gene>
<feature type="region of interest" description="Disordered" evidence="2">
    <location>
        <begin position="328"/>
        <end position="429"/>
    </location>
</feature>
<keyword evidence="1" id="KW-0175">Coiled coil</keyword>
<evidence type="ECO:0000313" key="4">
    <source>
        <dbReference type="Proteomes" id="UP001162156"/>
    </source>
</evidence>
<evidence type="ECO:0000313" key="3">
    <source>
        <dbReference type="EMBL" id="KAJ8929600.1"/>
    </source>
</evidence>
<reference evidence="3" key="1">
    <citation type="journal article" date="2023" name="Insect Mol. Biol.">
        <title>Genome sequencing provides insights into the evolution of gene families encoding plant cell wall-degrading enzymes in longhorned beetles.</title>
        <authorList>
            <person name="Shin N.R."/>
            <person name="Okamura Y."/>
            <person name="Kirsch R."/>
            <person name="Pauchet Y."/>
        </authorList>
    </citation>
    <scope>NUCLEOTIDE SEQUENCE</scope>
    <source>
        <strain evidence="3">RBIC_L_NR</strain>
    </source>
</reference>
<feature type="compositionally biased region" description="Basic and acidic residues" evidence="2">
    <location>
        <begin position="341"/>
        <end position="376"/>
    </location>
</feature>
<proteinExistence type="predicted"/>
<dbReference type="EMBL" id="JANEYF010004952">
    <property type="protein sequence ID" value="KAJ8929600.1"/>
    <property type="molecule type" value="Genomic_DNA"/>
</dbReference>
<protein>
    <submittedName>
        <fullName evidence="3">Uncharacterized protein</fullName>
    </submittedName>
</protein>
<accession>A0AAV8WU67</accession>
<dbReference type="Proteomes" id="UP001162156">
    <property type="component" value="Unassembled WGS sequence"/>
</dbReference>
<sequence length="429" mass="50824">MEQSKGENVDVSQRQEQGDVVAPQFLDVAQLMQQIKALVANQTAQLTDKISESNEILRNKISETNETIAREINLVKREMSRENKNLRDQIELTNLNLNTKIDTIAANLEKQILSKVDNELDNRVGKLQVEIEHNRKQIEGKIMNIDEQYASNLHVINKKLEAGDDNLREQINKIGKEKMIQYVCSRAPQTEMNIVFYGDRRIHPKIFVKNLKEYLETLSEDINVKSYIRNSLKGDAEIWYSIVEDKYETFEEFVEVFLANYWGGKSPIENSRKFIQWKVQEPRMPDSEIVKYFARHFSDNIRDVILIQGIDNIEKMLQYLRRIDDVKTQTQQDNIGDDKEDEKCENRNTRRDIENTNYNKDRNQGWKNYKDNRRNNDGYNRNYRRYDYRGYGRQANEENQGTNQDENQEEKRNERKRNGTGLRKLPQPW</sequence>
<feature type="coiled-coil region" evidence="1">
    <location>
        <begin position="69"/>
        <end position="96"/>
    </location>
</feature>
<dbReference type="AlphaFoldDB" id="A0AAV8WU67"/>
<keyword evidence="4" id="KW-1185">Reference proteome</keyword>
<evidence type="ECO:0000256" key="2">
    <source>
        <dbReference type="SAM" id="MobiDB-lite"/>
    </source>
</evidence>
<evidence type="ECO:0000256" key="1">
    <source>
        <dbReference type="SAM" id="Coils"/>
    </source>
</evidence>
<organism evidence="3 4">
    <name type="scientific">Rhamnusium bicolor</name>
    <dbReference type="NCBI Taxonomy" id="1586634"/>
    <lineage>
        <taxon>Eukaryota</taxon>
        <taxon>Metazoa</taxon>
        <taxon>Ecdysozoa</taxon>
        <taxon>Arthropoda</taxon>
        <taxon>Hexapoda</taxon>
        <taxon>Insecta</taxon>
        <taxon>Pterygota</taxon>
        <taxon>Neoptera</taxon>
        <taxon>Endopterygota</taxon>
        <taxon>Coleoptera</taxon>
        <taxon>Polyphaga</taxon>
        <taxon>Cucujiformia</taxon>
        <taxon>Chrysomeloidea</taxon>
        <taxon>Cerambycidae</taxon>
        <taxon>Lepturinae</taxon>
        <taxon>Rhagiini</taxon>
        <taxon>Rhamnusium</taxon>
    </lineage>
</organism>
<comment type="caution">
    <text evidence="3">The sequence shown here is derived from an EMBL/GenBank/DDBJ whole genome shotgun (WGS) entry which is preliminary data.</text>
</comment>
<name>A0AAV8WU67_9CUCU</name>